<keyword evidence="10" id="KW-1185">Reference proteome</keyword>
<evidence type="ECO:0000256" key="5">
    <source>
        <dbReference type="ARBA" id="ARBA00022692"/>
    </source>
</evidence>
<dbReference type="EMBL" id="JAQFWP010000052">
    <property type="protein sequence ID" value="MDA2807336.1"/>
    <property type="molecule type" value="Genomic_DNA"/>
</dbReference>
<feature type="transmembrane region" description="Helical" evidence="8">
    <location>
        <begin position="6"/>
        <end position="24"/>
    </location>
</feature>
<dbReference type="PANTHER" id="PTHR34702">
    <property type="entry name" value="NA(+)/H(+) ANTIPORTER SUBUNIT F1"/>
    <property type="match status" value="1"/>
</dbReference>
<evidence type="ECO:0000313" key="9">
    <source>
        <dbReference type="EMBL" id="MDA2807336.1"/>
    </source>
</evidence>
<gene>
    <name evidence="9" type="ORF">O4U47_22710</name>
</gene>
<keyword evidence="5 8" id="KW-0812">Transmembrane</keyword>
<keyword evidence="3" id="KW-0813">Transport</keyword>
<evidence type="ECO:0000256" key="6">
    <source>
        <dbReference type="ARBA" id="ARBA00022989"/>
    </source>
</evidence>
<accession>A0ABT4TSF8</accession>
<evidence type="ECO:0000256" key="8">
    <source>
        <dbReference type="SAM" id="Phobius"/>
    </source>
</evidence>
<evidence type="ECO:0000256" key="4">
    <source>
        <dbReference type="ARBA" id="ARBA00022475"/>
    </source>
</evidence>
<organism evidence="9 10">
    <name type="scientific">Nocardiopsis suaedae</name>
    <dbReference type="NCBI Taxonomy" id="3018444"/>
    <lineage>
        <taxon>Bacteria</taxon>
        <taxon>Bacillati</taxon>
        <taxon>Actinomycetota</taxon>
        <taxon>Actinomycetes</taxon>
        <taxon>Streptosporangiales</taxon>
        <taxon>Nocardiopsidaceae</taxon>
        <taxon>Nocardiopsis</taxon>
    </lineage>
</organism>
<reference evidence="9" key="1">
    <citation type="submission" date="2023-01" db="EMBL/GenBank/DDBJ databases">
        <title>Draft genome sequence of Nocardiopsis sp. LSu2-4 isolated from halophytes.</title>
        <authorList>
            <person name="Duangmal K."/>
            <person name="Chantavorakit T."/>
        </authorList>
    </citation>
    <scope>NUCLEOTIDE SEQUENCE</scope>
    <source>
        <strain evidence="9">LSu2-4</strain>
    </source>
</reference>
<comment type="subcellular location">
    <subcellularLocation>
        <location evidence="1">Cell membrane</location>
        <topology evidence="1">Multi-pass membrane protein</topology>
    </subcellularLocation>
</comment>
<evidence type="ECO:0000256" key="2">
    <source>
        <dbReference type="ARBA" id="ARBA00009212"/>
    </source>
</evidence>
<evidence type="ECO:0000256" key="1">
    <source>
        <dbReference type="ARBA" id="ARBA00004651"/>
    </source>
</evidence>
<sequence>MNALDVSFMVTGAMLAAAVLLAVYRLVRGPSVLDRVIGLSTVSVLLVCFIALEVAVRGDTSYVGVMVSIALLGFIATLTAARFAERRAHDRG</sequence>
<feature type="transmembrane region" description="Helical" evidence="8">
    <location>
        <begin position="62"/>
        <end position="84"/>
    </location>
</feature>
<protein>
    <submittedName>
        <fullName evidence="9">Monovalent cation/H+ antiporter complex subunit F</fullName>
    </submittedName>
</protein>
<keyword evidence="7 8" id="KW-0472">Membrane</keyword>
<feature type="transmembrane region" description="Helical" evidence="8">
    <location>
        <begin position="36"/>
        <end position="56"/>
    </location>
</feature>
<evidence type="ECO:0000313" key="10">
    <source>
        <dbReference type="Proteomes" id="UP001165685"/>
    </source>
</evidence>
<evidence type="ECO:0000256" key="7">
    <source>
        <dbReference type="ARBA" id="ARBA00023136"/>
    </source>
</evidence>
<comment type="similarity">
    <text evidence="2">Belongs to the CPA3 antiporters (TC 2.A.63) subunit F family.</text>
</comment>
<dbReference type="InterPro" id="IPR007208">
    <property type="entry name" value="MrpF/PhaF-like"/>
</dbReference>
<dbReference type="PANTHER" id="PTHR34702:SF1">
    <property type="entry name" value="NA(+)_H(+) ANTIPORTER SUBUNIT F"/>
    <property type="match status" value="1"/>
</dbReference>
<keyword evidence="6 8" id="KW-1133">Transmembrane helix</keyword>
<dbReference type="RefSeq" id="WP_270679965.1">
    <property type="nucleotide sequence ID" value="NZ_JAQFWP010000052.1"/>
</dbReference>
<comment type="caution">
    <text evidence="9">The sequence shown here is derived from an EMBL/GenBank/DDBJ whole genome shotgun (WGS) entry which is preliminary data.</text>
</comment>
<proteinExistence type="inferred from homology"/>
<dbReference type="Pfam" id="PF04066">
    <property type="entry name" value="MrpF_PhaF"/>
    <property type="match status" value="1"/>
</dbReference>
<name>A0ABT4TSF8_9ACTN</name>
<evidence type="ECO:0000256" key="3">
    <source>
        <dbReference type="ARBA" id="ARBA00022448"/>
    </source>
</evidence>
<keyword evidence="4" id="KW-1003">Cell membrane</keyword>
<dbReference type="Proteomes" id="UP001165685">
    <property type="component" value="Unassembled WGS sequence"/>
</dbReference>